<reference evidence="1" key="1">
    <citation type="journal article" date="2021" name="Proc. Natl. Acad. Sci. U.S.A.">
        <title>A Catalog of Tens of Thousands of Viruses from Human Metagenomes Reveals Hidden Associations with Chronic Diseases.</title>
        <authorList>
            <person name="Tisza M.J."/>
            <person name="Buck C.B."/>
        </authorList>
    </citation>
    <scope>NUCLEOTIDE SEQUENCE</scope>
    <source>
        <strain evidence="1">CtwNf2</strain>
    </source>
</reference>
<accession>A0A8S5RR17</accession>
<dbReference type="Pfam" id="PF04883">
    <property type="entry name" value="HK97-gp10_like"/>
    <property type="match status" value="1"/>
</dbReference>
<proteinExistence type="predicted"/>
<name>A0A8S5RR17_9CAUD</name>
<protein>
    <submittedName>
        <fullName evidence="1">Uncharacterized protein</fullName>
    </submittedName>
</protein>
<dbReference type="EMBL" id="BK057791">
    <property type="protein sequence ID" value="DAE91935.1"/>
    <property type="molecule type" value="Genomic_DNA"/>
</dbReference>
<organism evidence="1">
    <name type="scientific">Siphoviridae sp. ctwNf2</name>
    <dbReference type="NCBI Taxonomy" id="2827597"/>
    <lineage>
        <taxon>Viruses</taxon>
        <taxon>Duplodnaviria</taxon>
        <taxon>Heunggongvirae</taxon>
        <taxon>Uroviricota</taxon>
        <taxon>Caudoviricetes</taxon>
    </lineage>
</organism>
<sequence length="176" mass="20227">MNSIEFDLAGFKKFEESLQKVKDDKDSLMSLKKDCLKPLAAIYIRTAKLNTPVGPRSVKYKMGNEVKTKRFNSERTRQSWASGHLVVNNREAIIEVYNTSRYASFLNDGHRQKIGQFLPWIGAEVDGVKQGGRLVKGWVDGQYMTEKAEDMVNRNARRVLNTAIRKWLEERGLMND</sequence>
<evidence type="ECO:0000313" key="1">
    <source>
        <dbReference type="EMBL" id="DAE91935.1"/>
    </source>
</evidence>
<dbReference type="InterPro" id="IPR010064">
    <property type="entry name" value="HK97-gp10_tail"/>
</dbReference>